<feature type="non-terminal residue" evidence="1">
    <location>
        <position position="1"/>
    </location>
</feature>
<proteinExistence type="predicted"/>
<dbReference type="Proteomes" id="UP000011086">
    <property type="component" value="Unassembled WGS sequence"/>
</dbReference>
<sequence>APNILNCYICVQGSLSVIHLPHLVDHLDACLEFWQAVCIVEGFQTDANLMKQIVSGESGRVASRCFCSRWEKHMIELEANGLQYMIILGRFNLGWGFPFALSHSGCCINNWVNVSSPSTGGAGL</sequence>
<reference evidence="1" key="1">
    <citation type="journal article" date="2012" name="PLoS Genet.">
        <title>Comparative analysis of the genomes of two field isolates of the rice blast fungus Magnaporthe oryzae.</title>
        <authorList>
            <person name="Xue M."/>
            <person name="Yang J."/>
            <person name="Li Z."/>
            <person name="Hu S."/>
            <person name="Yao N."/>
            <person name="Dean R.A."/>
            <person name="Zhao W."/>
            <person name="Shen M."/>
            <person name="Zhang H."/>
            <person name="Li C."/>
            <person name="Liu L."/>
            <person name="Cao L."/>
            <person name="Xu X."/>
            <person name="Xing Y."/>
            <person name="Hsiang T."/>
            <person name="Zhang Z."/>
            <person name="Xu J.R."/>
            <person name="Peng Y.L."/>
        </authorList>
    </citation>
    <scope>NUCLEOTIDE SEQUENCE</scope>
    <source>
        <strain evidence="1">Y34</strain>
    </source>
</reference>
<organism evidence="1">
    <name type="scientific">Pyricularia oryzae (strain Y34)</name>
    <name type="common">Rice blast fungus</name>
    <name type="synonym">Magnaporthe oryzae</name>
    <dbReference type="NCBI Taxonomy" id="1143189"/>
    <lineage>
        <taxon>Eukaryota</taxon>
        <taxon>Fungi</taxon>
        <taxon>Dikarya</taxon>
        <taxon>Ascomycota</taxon>
        <taxon>Pezizomycotina</taxon>
        <taxon>Sordariomycetes</taxon>
        <taxon>Sordariomycetidae</taxon>
        <taxon>Magnaporthales</taxon>
        <taxon>Pyriculariaceae</taxon>
        <taxon>Pyricularia</taxon>
    </lineage>
</organism>
<accession>A0AA97P9Z1</accession>
<gene>
    <name evidence="1" type="ORF">OOU_Y34scaffold00064g3</name>
</gene>
<protein>
    <submittedName>
        <fullName evidence="1">Uncharacterized protein</fullName>
    </submittedName>
</protein>
<dbReference type="AlphaFoldDB" id="A0AA97P9Z1"/>
<evidence type="ECO:0000313" key="1">
    <source>
        <dbReference type="EMBL" id="ELQ44699.1"/>
    </source>
</evidence>
<dbReference type="EMBL" id="JH792924">
    <property type="protein sequence ID" value="ELQ44699.1"/>
    <property type="molecule type" value="Genomic_DNA"/>
</dbReference>
<name>A0AA97P9Z1_PYRO3</name>